<feature type="binding site" evidence="9">
    <location>
        <begin position="361"/>
        <end position="363"/>
    </location>
    <ligand>
        <name>substrate</name>
        <note>ligand shared with subunit alpha</note>
    </ligand>
</feature>
<gene>
    <name evidence="12" type="ORF">BZA70DRAFT_37661</name>
</gene>
<dbReference type="Gene3D" id="3.30.470.20">
    <property type="entry name" value="ATP-grasp fold, B domain"/>
    <property type="match status" value="1"/>
</dbReference>
<feature type="binding site" evidence="9">
    <location>
        <begin position="86"/>
        <end position="88"/>
    </location>
    <ligand>
        <name>ATP</name>
        <dbReference type="ChEBI" id="CHEBI:30616"/>
    </ligand>
</feature>
<keyword evidence="4 9" id="KW-0479">Metal-binding</keyword>
<keyword evidence="2 9" id="KW-0816">Tricarboxylic acid cycle</keyword>
<reference evidence="12 13" key="1">
    <citation type="submission" date="2024-03" db="EMBL/GenBank/DDBJ databases">
        <title>Genome-scale model development and genomic sequencing of the oleaginous clade Lipomyces.</title>
        <authorList>
            <consortium name="Lawrence Berkeley National Laboratory"/>
            <person name="Czajka J.J."/>
            <person name="Han Y."/>
            <person name="Kim J."/>
            <person name="Mondo S.J."/>
            <person name="Hofstad B.A."/>
            <person name="Robles A."/>
            <person name="Haridas S."/>
            <person name="Riley R."/>
            <person name="LaButti K."/>
            <person name="Pangilinan J."/>
            <person name="Andreopoulos W."/>
            <person name="Lipzen A."/>
            <person name="Yan J."/>
            <person name="Wang M."/>
            <person name="Ng V."/>
            <person name="Grigoriev I.V."/>
            <person name="Spatafora J.W."/>
            <person name="Magnuson J.K."/>
            <person name="Baker S.E."/>
            <person name="Pomraning K.R."/>
        </authorList>
    </citation>
    <scope>NUCLEOTIDE SEQUENCE [LARGE SCALE GENOMIC DNA]</scope>
    <source>
        <strain evidence="12 13">Phaff 52-87</strain>
    </source>
</reference>
<organism evidence="12 13">
    <name type="scientific">Myxozyma melibiosi</name>
    <dbReference type="NCBI Taxonomy" id="54550"/>
    <lineage>
        <taxon>Eukaryota</taxon>
        <taxon>Fungi</taxon>
        <taxon>Dikarya</taxon>
        <taxon>Ascomycota</taxon>
        <taxon>Saccharomycotina</taxon>
        <taxon>Lipomycetes</taxon>
        <taxon>Lipomycetales</taxon>
        <taxon>Lipomycetaceae</taxon>
        <taxon>Myxozyma</taxon>
    </lineage>
</organism>
<evidence type="ECO:0000256" key="7">
    <source>
        <dbReference type="ARBA" id="ARBA00022842"/>
    </source>
</evidence>
<dbReference type="InterPro" id="IPR013650">
    <property type="entry name" value="ATP-grasp_succ-CoA_synth-type"/>
</dbReference>
<keyword evidence="5 9" id="KW-0547">Nucleotide-binding</keyword>
<comment type="cofactor">
    <cofactor evidence="9">
        <name>Mg(2+)</name>
        <dbReference type="ChEBI" id="CHEBI:18420"/>
    </cofactor>
    <text evidence="9">Binds 1 Mg(2+) ion per subunit.</text>
</comment>
<feature type="binding site" evidence="9">
    <location>
        <position position="239"/>
    </location>
    <ligand>
        <name>Mg(2+)</name>
        <dbReference type="ChEBI" id="CHEBI:18420"/>
    </ligand>
</feature>
<comment type="function">
    <text evidence="9">Succinyl-CoA synthetase functions in the citric acid cycle (TCA), coupling the hydrolysis of succinyl-CoA to the synthesis of ATP and thus represents the only step of substrate-level phosphorylation in the TCA. The beta subunit provides nucleotide specificity of the enzyme and binds the substrate succinate, while the binding sites for coenzyme A and phosphate are found in the alpha subunit.</text>
</comment>
<comment type="catalytic activity">
    <reaction evidence="9">
        <text>succinate + ATP + CoA = succinyl-CoA + ADP + phosphate</text>
        <dbReference type="Rhea" id="RHEA:17661"/>
        <dbReference type="ChEBI" id="CHEBI:30031"/>
        <dbReference type="ChEBI" id="CHEBI:30616"/>
        <dbReference type="ChEBI" id="CHEBI:43474"/>
        <dbReference type="ChEBI" id="CHEBI:57287"/>
        <dbReference type="ChEBI" id="CHEBI:57292"/>
        <dbReference type="ChEBI" id="CHEBI:456216"/>
        <dbReference type="EC" id="6.2.1.5"/>
    </reaction>
</comment>
<keyword evidence="9" id="KW-0496">Mitochondrion</keyword>
<evidence type="ECO:0000256" key="1">
    <source>
        <dbReference type="ARBA" id="ARBA00005064"/>
    </source>
</evidence>
<comment type="subunit">
    <text evidence="9 10">Heterodimer of an alpha and a beta subunit.</text>
</comment>
<comment type="similarity">
    <text evidence="9 10">Belongs to the succinate/malate CoA ligase beta subunit family.</text>
</comment>
<dbReference type="InterPro" id="IPR011761">
    <property type="entry name" value="ATP-grasp"/>
</dbReference>
<feature type="binding site" evidence="9">
    <location>
        <position position="304"/>
    </location>
    <ligand>
        <name>substrate</name>
        <note>ligand shared with subunit alpha</note>
    </ligand>
</feature>
<dbReference type="InterPro" id="IPR017866">
    <property type="entry name" value="Succ-CoA_synthase_bsu_CS"/>
</dbReference>
<keyword evidence="7 9" id="KW-0460">Magnesium</keyword>
<dbReference type="EC" id="6.2.1.5" evidence="9"/>
<dbReference type="NCBIfam" id="TIGR01016">
    <property type="entry name" value="sucCoAbeta"/>
    <property type="match status" value="1"/>
</dbReference>
<dbReference type="PANTHER" id="PTHR11815:SF1">
    <property type="entry name" value="SUCCINATE--COA LIGASE [ADP-FORMING] SUBUNIT BETA, MITOCHONDRIAL"/>
    <property type="match status" value="1"/>
</dbReference>
<evidence type="ECO:0000256" key="4">
    <source>
        <dbReference type="ARBA" id="ARBA00022723"/>
    </source>
</evidence>
<dbReference type="InterPro" id="IPR016102">
    <property type="entry name" value="Succinyl-CoA_synth-like"/>
</dbReference>
<protein>
    <recommendedName>
        <fullName evidence="9">Succinate--CoA ligase [ADP-forming] subunit beta, mitochondrial</fullName>
        <ecNumber evidence="9">6.2.1.5</ecNumber>
    </recommendedName>
    <alternativeName>
        <fullName evidence="9">Succinyl-CoA synthetase beta chain</fullName>
        <shortName evidence="9">SCS-beta</shortName>
    </alternativeName>
</protein>
<dbReference type="Gene3D" id="3.40.50.261">
    <property type="entry name" value="Succinyl-CoA synthetase domains"/>
    <property type="match status" value="1"/>
</dbReference>
<keyword evidence="6 9" id="KW-0067">ATP-binding</keyword>
<evidence type="ECO:0000313" key="12">
    <source>
        <dbReference type="EMBL" id="KAK7208143.1"/>
    </source>
</evidence>
<proteinExistence type="inferred from homology"/>
<dbReference type="Gene3D" id="3.30.1490.20">
    <property type="entry name" value="ATP-grasp fold, A domain"/>
    <property type="match status" value="1"/>
</dbReference>
<evidence type="ECO:0000259" key="11">
    <source>
        <dbReference type="PROSITE" id="PS50975"/>
    </source>
</evidence>
<comment type="pathway">
    <text evidence="1 9">Carbohydrate metabolism; tricarboxylic acid cycle; succinate from succinyl-CoA (ligase route): step 1/1.</text>
</comment>
<evidence type="ECO:0000256" key="8">
    <source>
        <dbReference type="ARBA" id="ARBA00022946"/>
    </source>
</evidence>
<dbReference type="InterPro" id="IPR013815">
    <property type="entry name" value="ATP_grasp_subdomain_1"/>
</dbReference>
<evidence type="ECO:0000256" key="10">
    <source>
        <dbReference type="RuleBase" id="RU361258"/>
    </source>
</evidence>
<accession>A0ABR1FFT5</accession>
<dbReference type="PANTHER" id="PTHR11815">
    <property type="entry name" value="SUCCINYL-COA SYNTHETASE BETA CHAIN"/>
    <property type="match status" value="1"/>
</dbReference>
<evidence type="ECO:0000256" key="6">
    <source>
        <dbReference type="ARBA" id="ARBA00022840"/>
    </source>
</evidence>
<dbReference type="GeneID" id="90040575"/>
<dbReference type="HAMAP" id="MF_00558">
    <property type="entry name" value="Succ_CoA_beta"/>
    <property type="match status" value="1"/>
</dbReference>
<feature type="binding site" evidence="9">
    <location>
        <position position="253"/>
    </location>
    <ligand>
        <name>Mg(2+)</name>
        <dbReference type="ChEBI" id="CHEBI:18420"/>
    </ligand>
</feature>
<dbReference type="SUPFAM" id="SSF52210">
    <property type="entry name" value="Succinyl-CoA synthetase domains"/>
    <property type="match status" value="1"/>
</dbReference>
<dbReference type="PIRSF" id="PIRSF001554">
    <property type="entry name" value="SucCS_beta"/>
    <property type="match status" value="1"/>
</dbReference>
<evidence type="ECO:0000256" key="5">
    <source>
        <dbReference type="ARBA" id="ARBA00022741"/>
    </source>
</evidence>
<evidence type="ECO:0000313" key="13">
    <source>
        <dbReference type="Proteomes" id="UP001498771"/>
    </source>
</evidence>
<keyword evidence="8" id="KW-0809">Transit peptide</keyword>
<dbReference type="SUPFAM" id="SSF56059">
    <property type="entry name" value="Glutathione synthetase ATP-binding domain-like"/>
    <property type="match status" value="1"/>
</dbReference>
<dbReference type="NCBIfam" id="NF001913">
    <property type="entry name" value="PRK00696.1"/>
    <property type="match status" value="1"/>
</dbReference>
<dbReference type="Proteomes" id="UP001498771">
    <property type="component" value="Unassembled WGS sequence"/>
</dbReference>
<feature type="domain" description="ATP-grasp" evidence="11">
    <location>
        <begin position="42"/>
        <end position="269"/>
    </location>
</feature>
<dbReference type="InterPro" id="IPR005809">
    <property type="entry name" value="Succ_CoA_ligase-like_bsu"/>
</dbReference>
<keyword evidence="13" id="KW-1185">Reference proteome</keyword>
<comment type="subcellular location">
    <subcellularLocation>
        <location evidence="9">Mitochondrion</location>
    </subcellularLocation>
</comment>
<dbReference type="InterPro" id="IPR005811">
    <property type="entry name" value="SUCC_ACL_C"/>
</dbReference>
<feature type="binding site" evidence="9">
    <location>
        <position position="147"/>
    </location>
    <ligand>
        <name>ATP</name>
        <dbReference type="ChEBI" id="CHEBI:30616"/>
    </ligand>
</feature>
<keyword evidence="3 9" id="KW-0436">Ligase</keyword>
<evidence type="ECO:0000256" key="3">
    <source>
        <dbReference type="ARBA" id="ARBA00022598"/>
    </source>
</evidence>
<comment type="caution">
    <text evidence="12">The sequence shown here is derived from an EMBL/GenBank/DDBJ whole genome shotgun (WGS) entry which is preliminary data.</text>
</comment>
<feature type="binding site" evidence="9">
    <location>
        <position position="79"/>
    </location>
    <ligand>
        <name>ATP</name>
        <dbReference type="ChEBI" id="CHEBI:30616"/>
    </ligand>
</feature>
<dbReference type="PROSITE" id="PS50975">
    <property type="entry name" value="ATP_GRASP"/>
    <property type="match status" value="1"/>
</dbReference>
<dbReference type="EMBL" id="JBBJBU010000001">
    <property type="protein sequence ID" value="KAK7208143.1"/>
    <property type="molecule type" value="Genomic_DNA"/>
</dbReference>
<evidence type="ECO:0000256" key="9">
    <source>
        <dbReference type="HAMAP-Rule" id="MF_03219"/>
    </source>
</evidence>
<name>A0ABR1FFT5_9ASCO</name>
<dbReference type="RefSeq" id="XP_064771176.1">
    <property type="nucleotide sequence ID" value="XM_064915063.1"/>
</dbReference>
<dbReference type="PROSITE" id="PS01217">
    <property type="entry name" value="SUCCINYL_COA_LIG_3"/>
    <property type="match status" value="1"/>
</dbReference>
<dbReference type="Pfam" id="PF00549">
    <property type="entry name" value="Ligase_CoA"/>
    <property type="match status" value="1"/>
</dbReference>
<sequence length="444" mass="47683">MLLKGASMLSTRLATASRAGAHRQGVSAVQKRFLSLHEFRSAAILRDYGVPVPDGDAATTPEGAEEIAVKLGKEDMVIKAQVLAGGRGKGTFDNGLKGGVKLISSPVEAKIYAEQMLNHKLITKQTGAGGKLCTAVYVVEREFVRHEAYLAILLDRTTRGPVIVASSQGGMDIESVAHDTPDAIFSAPIDIHTGVTDEVATSVAEKLGFSSACIPEAADIVKKLYKVFQEKDATQIEINPLSETVDKRVLAMDAKLGFDDNASFRQKEVWSYRDTTQEDPDELEAASYNLNFIKLDGNIGCLVNGAGLAMATMDIIKLYGGEPANFLDCGGGATAEAIREAFNLLLRESKVTAIFVNIFGGIVRCDNIAKGLIATTQEMNITVPIVARLQGTNVEEAHRLISESGLKIFSFTELDEAAQKVCQLSAVVSMAREIDVNVSFELPL</sequence>
<dbReference type="Pfam" id="PF08442">
    <property type="entry name" value="ATP-grasp_2"/>
    <property type="match status" value="1"/>
</dbReference>
<evidence type="ECO:0000256" key="2">
    <source>
        <dbReference type="ARBA" id="ARBA00022532"/>
    </source>
</evidence>